<feature type="domain" description="Histidine kinase/HSP90-like ATPase" evidence="5">
    <location>
        <begin position="314"/>
        <end position="401"/>
    </location>
</feature>
<dbReference type="Gene3D" id="1.20.5.1930">
    <property type="match status" value="1"/>
</dbReference>
<dbReference type="InterPro" id="IPR050482">
    <property type="entry name" value="Sensor_HK_TwoCompSys"/>
</dbReference>
<keyword evidence="7" id="KW-1185">Reference proteome</keyword>
<evidence type="ECO:0000256" key="1">
    <source>
        <dbReference type="ARBA" id="ARBA00022679"/>
    </source>
</evidence>
<dbReference type="PANTHER" id="PTHR24421">
    <property type="entry name" value="NITRATE/NITRITE SENSOR PROTEIN NARX-RELATED"/>
    <property type="match status" value="1"/>
</dbReference>
<comment type="caution">
    <text evidence="6">The sequence shown here is derived from an EMBL/GenBank/DDBJ whole genome shotgun (WGS) entry which is preliminary data.</text>
</comment>
<evidence type="ECO:0000256" key="4">
    <source>
        <dbReference type="SAM" id="Phobius"/>
    </source>
</evidence>
<dbReference type="Gene3D" id="3.30.565.10">
    <property type="entry name" value="Histidine kinase-like ATPase, C-terminal domain"/>
    <property type="match status" value="1"/>
</dbReference>
<evidence type="ECO:0000313" key="7">
    <source>
        <dbReference type="Proteomes" id="UP000540412"/>
    </source>
</evidence>
<sequence length="401" mass="43019">MTRHAEGKRERFGPNGIPGRISELLDRAVVGPTEQSRWRRGGAGGFLALLWLFYTVGPVSERWERGEQVRASFAAAGVVGLAVLIMVVTVRFHRSEEEVAFADPAPDRRVWWVLGAMGVLVCAELGLLGGAALPMAMYVAMMAMITLPFREAGFVVVSIAAALVIVSAVNPSWQLGGTSFLLAFLMIAIWCGREIGRRGKRLRLVAQRQAADLKIVEDRNRVARDVHDILGHSLTVITVKTELAQRLVDLDPDRAKAEMADVERLAREALAGVRDTVGGLRETTLPGELATARTALRAAGIDADLPAASDLPPGDHTILAWVLREAITNVVRHSHAHRCTVRVTATTIEITDDGTGMNPAAEYGSGLAGLRERVRAAGGTLTLSVPPTGGLTLTATFPEAP</sequence>
<dbReference type="CDD" id="cd16917">
    <property type="entry name" value="HATPase_UhpB-NarQ-NarX-like"/>
    <property type="match status" value="1"/>
</dbReference>
<keyword evidence="3" id="KW-0902">Two-component regulatory system</keyword>
<keyword evidence="2 6" id="KW-0418">Kinase</keyword>
<dbReference type="Pfam" id="PF02518">
    <property type="entry name" value="HATPase_c"/>
    <property type="match status" value="1"/>
</dbReference>
<dbReference type="SMART" id="SM00387">
    <property type="entry name" value="HATPase_c"/>
    <property type="match status" value="1"/>
</dbReference>
<evidence type="ECO:0000313" key="6">
    <source>
        <dbReference type="EMBL" id="MBB5918515.1"/>
    </source>
</evidence>
<accession>A0A7W9PLS5</accession>
<dbReference type="InterPro" id="IPR036890">
    <property type="entry name" value="HATPase_C_sf"/>
</dbReference>
<name>A0A7W9PLS5_9NOCA</name>
<feature type="transmembrane region" description="Helical" evidence="4">
    <location>
        <begin position="175"/>
        <end position="193"/>
    </location>
</feature>
<dbReference type="InterPro" id="IPR003594">
    <property type="entry name" value="HATPase_dom"/>
</dbReference>
<dbReference type="EMBL" id="JACHIT010000002">
    <property type="protein sequence ID" value="MBB5918515.1"/>
    <property type="molecule type" value="Genomic_DNA"/>
</dbReference>
<gene>
    <name evidence="6" type="ORF">BJY24_007427</name>
</gene>
<dbReference type="AlphaFoldDB" id="A0A7W9PLS5"/>
<dbReference type="Pfam" id="PF07730">
    <property type="entry name" value="HisKA_3"/>
    <property type="match status" value="1"/>
</dbReference>
<evidence type="ECO:0000256" key="3">
    <source>
        <dbReference type="ARBA" id="ARBA00023012"/>
    </source>
</evidence>
<evidence type="ECO:0000259" key="5">
    <source>
        <dbReference type="SMART" id="SM00387"/>
    </source>
</evidence>
<feature type="transmembrane region" description="Helical" evidence="4">
    <location>
        <begin position="152"/>
        <end position="169"/>
    </location>
</feature>
<evidence type="ECO:0000256" key="2">
    <source>
        <dbReference type="ARBA" id="ARBA00022777"/>
    </source>
</evidence>
<dbReference type="SUPFAM" id="SSF55874">
    <property type="entry name" value="ATPase domain of HSP90 chaperone/DNA topoisomerase II/histidine kinase"/>
    <property type="match status" value="1"/>
</dbReference>
<dbReference type="EC" id="2.7.13.3" evidence="6"/>
<dbReference type="RefSeq" id="WP_246829676.1">
    <property type="nucleotide sequence ID" value="NZ_JACHIT010000002.1"/>
</dbReference>
<organism evidence="6 7">
    <name type="scientific">Nocardia transvalensis</name>
    <dbReference type="NCBI Taxonomy" id="37333"/>
    <lineage>
        <taxon>Bacteria</taxon>
        <taxon>Bacillati</taxon>
        <taxon>Actinomycetota</taxon>
        <taxon>Actinomycetes</taxon>
        <taxon>Mycobacteriales</taxon>
        <taxon>Nocardiaceae</taxon>
        <taxon>Nocardia</taxon>
    </lineage>
</organism>
<feature type="transmembrane region" description="Helical" evidence="4">
    <location>
        <begin position="71"/>
        <end position="90"/>
    </location>
</feature>
<keyword evidence="1 6" id="KW-0808">Transferase</keyword>
<keyword evidence="4" id="KW-0812">Transmembrane</keyword>
<feature type="transmembrane region" description="Helical" evidence="4">
    <location>
        <begin position="110"/>
        <end position="140"/>
    </location>
</feature>
<keyword evidence="4" id="KW-0472">Membrane</keyword>
<keyword evidence="4" id="KW-1133">Transmembrane helix</keyword>
<reference evidence="6 7" key="1">
    <citation type="submission" date="2020-08" db="EMBL/GenBank/DDBJ databases">
        <title>Sequencing the genomes of 1000 actinobacteria strains.</title>
        <authorList>
            <person name="Klenk H.-P."/>
        </authorList>
    </citation>
    <scope>NUCLEOTIDE SEQUENCE [LARGE SCALE GENOMIC DNA]</scope>
    <source>
        <strain evidence="6 7">DSM 43582</strain>
    </source>
</reference>
<dbReference type="PANTHER" id="PTHR24421:SF63">
    <property type="entry name" value="SENSOR HISTIDINE KINASE DESK"/>
    <property type="match status" value="1"/>
</dbReference>
<dbReference type="Proteomes" id="UP000540412">
    <property type="component" value="Unassembled WGS sequence"/>
</dbReference>
<protein>
    <submittedName>
        <fullName evidence="6">Two-component system sensor histidine kinase DesK</fullName>
        <ecNumber evidence="6">2.7.13.3</ecNumber>
    </submittedName>
</protein>
<dbReference type="GO" id="GO:0000155">
    <property type="term" value="F:phosphorelay sensor kinase activity"/>
    <property type="evidence" value="ECO:0007669"/>
    <property type="project" value="InterPro"/>
</dbReference>
<dbReference type="GO" id="GO:0016020">
    <property type="term" value="C:membrane"/>
    <property type="evidence" value="ECO:0007669"/>
    <property type="project" value="InterPro"/>
</dbReference>
<proteinExistence type="predicted"/>
<dbReference type="InterPro" id="IPR011712">
    <property type="entry name" value="Sig_transdc_His_kin_sub3_dim/P"/>
</dbReference>
<dbReference type="GO" id="GO:0046983">
    <property type="term" value="F:protein dimerization activity"/>
    <property type="evidence" value="ECO:0007669"/>
    <property type="project" value="InterPro"/>
</dbReference>